<accession>A0ABP9N4Y6</accession>
<dbReference type="NCBIfam" id="NF008337">
    <property type="entry name" value="PRK11123.1"/>
    <property type="match status" value="1"/>
</dbReference>
<evidence type="ECO:0000256" key="3">
    <source>
        <dbReference type="ARBA" id="ARBA00022989"/>
    </source>
</evidence>
<keyword evidence="8" id="KW-1185">Reference proteome</keyword>
<dbReference type="PANTHER" id="PTHR30133:SF2">
    <property type="entry name" value="ARGININE ABC TRANSPORTER PERMEASE PROTEIN ARTQ"/>
    <property type="match status" value="1"/>
</dbReference>
<comment type="subcellular location">
    <subcellularLocation>
        <location evidence="1 5">Cell membrane</location>
        <topology evidence="1 5">Multi-pass membrane protein</topology>
    </subcellularLocation>
</comment>
<evidence type="ECO:0000313" key="7">
    <source>
        <dbReference type="EMBL" id="GAA5108056.1"/>
    </source>
</evidence>
<name>A0ABP9N4Y6_9GAMM</name>
<evidence type="ECO:0000313" key="8">
    <source>
        <dbReference type="Proteomes" id="UP001500171"/>
    </source>
</evidence>
<feature type="transmembrane region" description="Helical" evidence="5">
    <location>
        <begin position="46"/>
        <end position="71"/>
    </location>
</feature>
<feature type="transmembrane region" description="Helical" evidence="5">
    <location>
        <begin position="112"/>
        <end position="129"/>
    </location>
</feature>
<feature type="transmembrane region" description="Helical" evidence="5">
    <location>
        <begin position="20"/>
        <end position="39"/>
    </location>
</feature>
<evidence type="ECO:0000256" key="1">
    <source>
        <dbReference type="ARBA" id="ARBA00004651"/>
    </source>
</evidence>
<sequence length="253" mass="28241">MFDWLNYFFPLLDATKTTLLIAITSLVIGLILAFLFTVLESWRFKPVAWLISIIVIVIRALPEILVVIAIYNGIPLLLIFLADEVLGGGLDLSIPLGFTDLNFHLEITNFDVSPILCGIIALSLLYAAYASQTLRGAFKAIPIGQKQAAEVLGLSKSRTLFHIIIPQIWRHALPGLGNQWLVLLKDTALVSLITVNDVMMQTRSIIANTREPFTWYLIAAVIYLIISLISQRVLSVLEARTLYFENKSTVTEK</sequence>
<evidence type="ECO:0000256" key="2">
    <source>
        <dbReference type="ARBA" id="ARBA00022692"/>
    </source>
</evidence>
<evidence type="ECO:0000256" key="5">
    <source>
        <dbReference type="RuleBase" id="RU363032"/>
    </source>
</evidence>
<dbReference type="Proteomes" id="UP001500171">
    <property type="component" value="Unassembled WGS sequence"/>
</dbReference>
<reference evidence="8" key="1">
    <citation type="journal article" date="2019" name="Int. J. Syst. Evol. Microbiol.">
        <title>The Global Catalogue of Microorganisms (GCM) 10K type strain sequencing project: providing services to taxonomists for standard genome sequencing and annotation.</title>
        <authorList>
            <consortium name="The Broad Institute Genomics Platform"/>
            <consortium name="The Broad Institute Genome Sequencing Center for Infectious Disease"/>
            <person name="Wu L."/>
            <person name="Ma J."/>
        </authorList>
    </citation>
    <scope>NUCLEOTIDE SEQUENCE [LARGE SCALE GENOMIC DNA]</scope>
    <source>
        <strain evidence="8">JCM 18050</strain>
    </source>
</reference>
<dbReference type="Pfam" id="PF00528">
    <property type="entry name" value="BPD_transp_1"/>
    <property type="match status" value="1"/>
</dbReference>
<keyword evidence="3 5" id="KW-1133">Transmembrane helix</keyword>
<dbReference type="InterPro" id="IPR035906">
    <property type="entry name" value="MetI-like_sf"/>
</dbReference>
<dbReference type="SUPFAM" id="SSF161098">
    <property type="entry name" value="MetI-like"/>
    <property type="match status" value="1"/>
</dbReference>
<comment type="caution">
    <text evidence="7">The sequence shown here is derived from an EMBL/GenBank/DDBJ whole genome shotgun (WGS) entry which is preliminary data.</text>
</comment>
<dbReference type="PROSITE" id="PS50928">
    <property type="entry name" value="ABC_TM1"/>
    <property type="match status" value="1"/>
</dbReference>
<keyword evidence="4 5" id="KW-0472">Membrane</keyword>
<protein>
    <submittedName>
        <fullName evidence="7">Arginine ABC transporter permease ArtQ</fullName>
    </submittedName>
</protein>
<dbReference type="CDD" id="cd06261">
    <property type="entry name" value="TM_PBP2"/>
    <property type="match status" value="1"/>
</dbReference>
<organism evidence="7 8">
    <name type="scientific">Orbus sasakiae</name>
    <dbReference type="NCBI Taxonomy" id="1078475"/>
    <lineage>
        <taxon>Bacteria</taxon>
        <taxon>Pseudomonadati</taxon>
        <taxon>Pseudomonadota</taxon>
        <taxon>Gammaproteobacteria</taxon>
        <taxon>Orbales</taxon>
        <taxon>Orbaceae</taxon>
        <taxon>Orbus</taxon>
    </lineage>
</organism>
<evidence type="ECO:0000259" key="6">
    <source>
        <dbReference type="PROSITE" id="PS50928"/>
    </source>
</evidence>
<dbReference type="Gene3D" id="1.10.3720.10">
    <property type="entry name" value="MetI-like"/>
    <property type="match status" value="1"/>
</dbReference>
<dbReference type="PANTHER" id="PTHR30133">
    <property type="entry name" value="CATIONIC AMINO ACID TRANSPORTER, MEMBRANE COMPONENT"/>
    <property type="match status" value="1"/>
</dbReference>
<dbReference type="InterPro" id="IPR051613">
    <property type="entry name" value="ABC_transp_permease_HisMQ"/>
</dbReference>
<dbReference type="EMBL" id="BAABHY010000001">
    <property type="protein sequence ID" value="GAA5108056.1"/>
    <property type="molecule type" value="Genomic_DNA"/>
</dbReference>
<feature type="domain" description="ABC transmembrane type-1" evidence="6">
    <location>
        <begin position="15"/>
        <end position="234"/>
    </location>
</feature>
<proteinExistence type="inferred from homology"/>
<dbReference type="InterPro" id="IPR000515">
    <property type="entry name" value="MetI-like"/>
</dbReference>
<gene>
    <name evidence="7" type="primary">artQ</name>
    <name evidence="7" type="ORF">GCM10023211_09880</name>
</gene>
<evidence type="ECO:0000256" key="4">
    <source>
        <dbReference type="ARBA" id="ARBA00023136"/>
    </source>
</evidence>
<comment type="similarity">
    <text evidence="5">Belongs to the binding-protein-dependent transport system permease family.</text>
</comment>
<keyword evidence="5" id="KW-0813">Transport</keyword>
<keyword evidence="2 5" id="KW-0812">Transmembrane</keyword>
<feature type="transmembrane region" description="Helical" evidence="5">
    <location>
        <begin position="213"/>
        <end position="234"/>
    </location>
</feature>